<evidence type="ECO:0000313" key="8">
    <source>
        <dbReference type="EMBL" id="GER87974.1"/>
    </source>
</evidence>
<reference evidence="8 9" key="1">
    <citation type="submission" date="2019-10" db="EMBL/GenBank/DDBJ databases">
        <title>Dictyobacter vulcani sp. nov., within the class Ktedonobacteria, isolated from soil of volcanic Mt. Zao.</title>
        <authorList>
            <person name="Zheng Y."/>
            <person name="Wang C.M."/>
            <person name="Sakai Y."/>
            <person name="Abe K."/>
            <person name="Yokota A."/>
            <person name="Yabe S."/>
        </authorList>
    </citation>
    <scope>NUCLEOTIDE SEQUENCE [LARGE SCALE GENOMIC DNA]</scope>
    <source>
        <strain evidence="8 9">W12</strain>
    </source>
</reference>
<evidence type="ECO:0000256" key="5">
    <source>
        <dbReference type="ARBA" id="ARBA00023136"/>
    </source>
</evidence>
<dbReference type="InterPro" id="IPR051401">
    <property type="entry name" value="GtrA_CellWall_Glycosyl"/>
</dbReference>
<keyword evidence="9" id="KW-1185">Reference proteome</keyword>
<keyword evidence="3 6" id="KW-0812">Transmembrane</keyword>
<feature type="transmembrane region" description="Helical" evidence="6">
    <location>
        <begin position="143"/>
        <end position="166"/>
    </location>
</feature>
<gene>
    <name evidence="8" type="ORF">KDW_21360</name>
</gene>
<dbReference type="Proteomes" id="UP000326912">
    <property type="component" value="Unassembled WGS sequence"/>
</dbReference>
<dbReference type="GO" id="GO:0000271">
    <property type="term" value="P:polysaccharide biosynthetic process"/>
    <property type="evidence" value="ECO:0007669"/>
    <property type="project" value="InterPro"/>
</dbReference>
<dbReference type="PANTHER" id="PTHR38459">
    <property type="entry name" value="PROPHAGE BACTOPRENOL-LINKED GLUCOSE TRANSLOCASE HOMOLOG"/>
    <property type="match status" value="1"/>
</dbReference>
<comment type="subcellular location">
    <subcellularLocation>
        <location evidence="1">Membrane</location>
        <topology evidence="1">Multi-pass membrane protein</topology>
    </subcellularLocation>
</comment>
<dbReference type="EMBL" id="BKZW01000001">
    <property type="protein sequence ID" value="GER87974.1"/>
    <property type="molecule type" value="Genomic_DNA"/>
</dbReference>
<feature type="transmembrane region" description="Helical" evidence="6">
    <location>
        <begin position="71"/>
        <end position="95"/>
    </location>
</feature>
<comment type="similarity">
    <text evidence="2">Belongs to the GtrA family.</text>
</comment>
<keyword evidence="4 6" id="KW-1133">Transmembrane helix</keyword>
<organism evidence="8 9">
    <name type="scientific">Dictyobacter vulcani</name>
    <dbReference type="NCBI Taxonomy" id="2607529"/>
    <lineage>
        <taxon>Bacteria</taxon>
        <taxon>Bacillati</taxon>
        <taxon>Chloroflexota</taxon>
        <taxon>Ktedonobacteria</taxon>
        <taxon>Ktedonobacterales</taxon>
        <taxon>Dictyobacteraceae</taxon>
        <taxon>Dictyobacter</taxon>
    </lineage>
</organism>
<comment type="caution">
    <text evidence="8">The sequence shown here is derived from an EMBL/GenBank/DDBJ whole genome shotgun (WGS) entry which is preliminary data.</text>
</comment>
<sequence>MDRFVQSNVEEIIDPSLEVVEEIAEIMDQVAPAALVPSYQSTPWNAVNLLLDRVDIVTGGRAGSLIQFGSFLFIGGTTTILNLIILYVILNFISFPSNLAFFHNLIGSASGSELSLLANFALNDRFTFRHNPGHERSWFVRLSRFHATAIIGILLTIGIQTTLITFLHLNALIAQAIAVIIVLFYNFFFHQFFTYRRLKDADAV</sequence>
<dbReference type="PANTHER" id="PTHR38459:SF1">
    <property type="entry name" value="PROPHAGE BACTOPRENOL-LINKED GLUCOSE TRANSLOCASE HOMOLOG"/>
    <property type="match status" value="1"/>
</dbReference>
<feature type="transmembrane region" description="Helical" evidence="6">
    <location>
        <begin position="172"/>
        <end position="189"/>
    </location>
</feature>
<evidence type="ECO:0000256" key="3">
    <source>
        <dbReference type="ARBA" id="ARBA00022692"/>
    </source>
</evidence>
<dbReference type="GO" id="GO:0005886">
    <property type="term" value="C:plasma membrane"/>
    <property type="evidence" value="ECO:0007669"/>
    <property type="project" value="TreeGrafter"/>
</dbReference>
<protein>
    <recommendedName>
        <fullName evidence="7">GtrA/DPMS transmembrane domain-containing protein</fullName>
    </recommendedName>
</protein>
<proteinExistence type="inferred from homology"/>
<dbReference type="InterPro" id="IPR007267">
    <property type="entry name" value="GtrA_DPMS_TM"/>
</dbReference>
<evidence type="ECO:0000256" key="6">
    <source>
        <dbReference type="SAM" id="Phobius"/>
    </source>
</evidence>
<evidence type="ECO:0000256" key="2">
    <source>
        <dbReference type="ARBA" id="ARBA00009399"/>
    </source>
</evidence>
<keyword evidence="5 6" id="KW-0472">Membrane</keyword>
<dbReference type="Pfam" id="PF04138">
    <property type="entry name" value="GtrA_DPMS_TM"/>
    <property type="match status" value="1"/>
</dbReference>
<evidence type="ECO:0000256" key="4">
    <source>
        <dbReference type="ARBA" id="ARBA00022989"/>
    </source>
</evidence>
<dbReference type="RefSeq" id="WP_162005124.1">
    <property type="nucleotide sequence ID" value="NZ_BKZW01000001.1"/>
</dbReference>
<name>A0A5J4KF28_9CHLR</name>
<dbReference type="AlphaFoldDB" id="A0A5J4KF28"/>
<feature type="transmembrane region" description="Helical" evidence="6">
    <location>
        <begin position="101"/>
        <end position="122"/>
    </location>
</feature>
<evidence type="ECO:0000313" key="9">
    <source>
        <dbReference type="Proteomes" id="UP000326912"/>
    </source>
</evidence>
<evidence type="ECO:0000259" key="7">
    <source>
        <dbReference type="Pfam" id="PF04138"/>
    </source>
</evidence>
<accession>A0A5J4KF28</accession>
<feature type="domain" description="GtrA/DPMS transmembrane" evidence="7">
    <location>
        <begin position="71"/>
        <end position="194"/>
    </location>
</feature>
<evidence type="ECO:0000256" key="1">
    <source>
        <dbReference type="ARBA" id="ARBA00004141"/>
    </source>
</evidence>